<accession>A0ABP8TS59</accession>
<dbReference type="InterPro" id="IPR043917">
    <property type="entry name" value="DUF5753"/>
</dbReference>
<evidence type="ECO:0000313" key="2">
    <source>
        <dbReference type="EMBL" id="GAA4615048.1"/>
    </source>
</evidence>
<protein>
    <recommendedName>
        <fullName evidence="1">DUF5753 domain-containing protein</fullName>
    </recommendedName>
</protein>
<dbReference type="Proteomes" id="UP001500212">
    <property type="component" value="Unassembled WGS sequence"/>
</dbReference>
<reference evidence="3" key="1">
    <citation type="journal article" date="2019" name="Int. J. Syst. Evol. Microbiol.">
        <title>The Global Catalogue of Microorganisms (GCM) 10K type strain sequencing project: providing services to taxonomists for standard genome sequencing and annotation.</title>
        <authorList>
            <consortium name="The Broad Institute Genomics Platform"/>
            <consortium name="The Broad Institute Genome Sequencing Center for Infectious Disease"/>
            <person name="Wu L."/>
            <person name="Ma J."/>
        </authorList>
    </citation>
    <scope>NUCLEOTIDE SEQUENCE [LARGE SCALE GENOMIC DNA]</scope>
    <source>
        <strain evidence="3">JCM 17938</strain>
    </source>
</reference>
<dbReference type="EMBL" id="BAABHJ010000027">
    <property type="protein sequence ID" value="GAA4615048.1"/>
    <property type="molecule type" value="Genomic_DNA"/>
</dbReference>
<dbReference type="Pfam" id="PF19054">
    <property type="entry name" value="DUF5753"/>
    <property type="match status" value="1"/>
</dbReference>
<sequence length="98" mass="10995">MMKAQLAHILDVSERPNIGLRVVPKSVGFHPGLDDSFMILRMADPFGETAYVEAPGGGRLVPNIEEVADFALRYERIGQRALPEDPSRDLIKRFMEDL</sequence>
<comment type="caution">
    <text evidence="2">The sequence shown here is derived from an EMBL/GenBank/DDBJ whole genome shotgun (WGS) entry which is preliminary data.</text>
</comment>
<keyword evidence="3" id="KW-1185">Reference proteome</keyword>
<evidence type="ECO:0000259" key="1">
    <source>
        <dbReference type="Pfam" id="PF19054"/>
    </source>
</evidence>
<evidence type="ECO:0000313" key="3">
    <source>
        <dbReference type="Proteomes" id="UP001500212"/>
    </source>
</evidence>
<proteinExistence type="predicted"/>
<name>A0ABP8TS59_9ACTN</name>
<organism evidence="2 3">
    <name type="scientific">Actinoallomurus liliacearum</name>
    <dbReference type="NCBI Taxonomy" id="1080073"/>
    <lineage>
        <taxon>Bacteria</taxon>
        <taxon>Bacillati</taxon>
        <taxon>Actinomycetota</taxon>
        <taxon>Actinomycetes</taxon>
        <taxon>Streptosporangiales</taxon>
        <taxon>Thermomonosporaceae</taxon>
        <taxon>Actinoallomurus</taxon>
    </lineage>
</organism>
<gene>
    <name evidence="2" type="ORF">GCM10023195_66050</name>
</gene>
<feature type="domain" description="DUF5753" evidence="1">
    <location>
        <begin position="1"/>
        <end position="93"/>
    </location>
</feature>